<gene>
    <name evidence="7" type="ORF">HK415_22590</name>
</gene>
<accession>A0A849KIV1</accession>
<dbReference type="GO" id="GO:0003714">
    <property type="term" value="F:transcription corepressor activity"/>
    <property type="evidence" value="ECO:0007669"/>
    <property type="project" value="InterPro"/>
</dbReference>
<reference evidence="7 8" key="2">
    <citation type="submission" date="2020-06" db="EMBL/GenBank/DDBJ databases">
        <title>Ramlibacter rhizophilus sp. nov., isolated from rhizosphere soil of national flower Mugunghwa from South Korea.</title>
        <authorList>
            <person name="Zheng-Fei Y."/>
            <person name="Huan T."/>
        </authorList>
    </citation>
    <scope>NUCLEOTIDE SEQUENCE [LARGE SCALE GENOMIC DNA]</scope>
    <source>
        <strain evidence="7 8">B156</strain>
    </source>
</reference>
<reference evidence="7 8" key="1">
    <citation type="submission" date="2020-05" db="EMBL/GenBank/DDBJ databases">
        <authorList>
            <person name="Khan S.A."/>
            <person name="Jeon C.O."/>
            <person name="Chun B.H."/>
        </authorList>
    </citation>
    <scope>NUCLEOTIDE SEQUENCE [LARGE SCALE GENOMIC DNA]</scope>
    <source>
        <strain evidence="7 8">B156</strain>
    </source>
</reference>
<dbReference type="InterPro" id="IPR006140">
    <property type="entry name" value="D-isomer_DH_NAD-bd"/>
</dbReference>
<keyword evidence="3" id="KW-0520">NAD</keyword>
<dbReference type="PANTHER" id="PTHR43761">
    <property type="entry name" value="D-ISOMER SPECIFIC 2-HYDROXYACID DEHYDROGENASE FAMILY PROTEIN (AFU_ORTHOLOGUE AFUA_1G13630)"/>
    <property type="match status" value="1"/>
</dbReference>
<organism evidence="7 8">
    <name type="scientific">Ramlibacter montanisoli</name>
    <dbReference type="NCBI Taxonomy" id="2732512"/>
    <lineage>
        <taxon>Bacteria</taxon>
        <taxon>Pseudomonadati</taxon>
        <taxon>Pseudomonadota</taxon>
        <taxon>Betaproteobacteria</taxon>
        <taxon>Burkholderiales</taxon>
        <taxon>Comamonadaceae</taxon>
        <taxon>Ramlibacter</taxon>
    </lineage>
</organism>
<proteinExistence type="inferred from homology"/>
<dbReference type="Pfam" id="PF02826">
    <property type="entry name" value="2-Hacid_dh_C"/>
    <property type="match status" value="1"/>
</dbReference>
<dbReference type="InterPro" id="IPR036291">
    <property type="entry name" value="NAD(P)-bd_dom_sf"/>
</dbReference>
<dbReference type="InterPro" id="IPR043322">
    <property type="entry name" value="CtBP"/>
</dbReference>
<dbReference type="Gene3D" id="3.40.50.720">
    <property type="entry name" value="NAD(P)-binding Rossmann-like Domain"/>
    <property type="match status" value="2"/>
</dbReference>
<name>A0A849KIV1_9BURK</name>
<dbReference type="InterPro" id="IPR029753">
    <property type="entry name" value="D-isomer_DH_CS"/>
</dbReference>
<dbReference type="EMBL" id="JABFCS010000002">
    <property type="protein sequence ID" value="NNU45346.1"/>
    <property type="molecule type" value="Genomic_DNA"/>
</dbReference>
<keyword evidence="2 4" id="KW-0560">Oxidoreductase</keyword>
<evidence type="ECO:0000259" key="6">
    <source>
        <dbReference type="Pfam" id="PF02826"/>
    </source>
</evidence>
<dbReference type="InterPro" id="IPR050418">
    <property type="entry name" value="D-iso_2-hydroxyacid_DH_PdxB"/>
</dbReference>
<dbReference type="AlphaFoldDB" id="A0A849KIV1"/>
<comment type="similarity">
    <text evidence="1 4">Belongs to the D-isomer specific 2-hydroxyacid dehydrogenase family.</text>
</comment>
<evidence type="ECO:0000259" key="5">
    <source>
        <dbReference type="Pfam" id="PF00389"/>
    </source>
</evidence>
<dbReference type="PROSITE" id="PS00671">
    <property type="entry name" value="D_2_HYDROXYACID_DH_3"/>
    <property type="match status" value="1"/>
</dbReference>
<dbReference type="GO" id="GO:0051287">
    <property type="term" value="F:NAD binding"/>
    <property type="evidence" value="ECO:0007669"/>
    <property type="project" value="InterPro"/>
</dbReference>
<dbReference type="RefSeq" id="WP_171563657.1">
    <property type="nucleotide sequence ID" value="NZ_JABFCS010000002.1"/>
</dbReference>
<evidence type="ECO:0000313" key="8">
    <source>
        <dbReference type="Proteomes" id="UP000552954"/>
    </source>
</evidence>
<feature type="domain" description="D-isomer specific 2-hydroxyacid dehydrogenase catalytic" evidence="5">
    <location>
        <begin position="33"/>
        <end position="317"/>
    </location>
</feature>
<evidence type="ECO:0000256" key="1">
    <source>
        <dbReference type="ARBA" id="ARBA00005854"/>
    </source>
</evidence>
<dbReference type="SUPFAM" id="SSF52283">
    <property type="entry name" value="Formate/glycerate dehydrogenase catalytic domain-like"/>
    <property type="match status" value="1"/>
</dbReference>
<dbReference type="PANTHER" id="PTHR43761:SF1">
    <property type="entry name" value="D-ISOMER SPECIFIC 2-HYDROXYACID DEHYDROGENASE CATALYTIC DOMAIN-CONTAINING PROTEIN-RELATED"/>
    <property type="match status" value="1"/>
</dbReference>
<dbReference type="GO" id="GO:0016616">
    <property type="term" value="F:oxidoreductase activity, acting on the CH-OH group of donors, NAD or NADP as acceptor"/>
    <property type="evidence" value="ECO:0007669"/>
    <property type="project" value="InterPro"/>
</dbReference>
<evidence type="ECO:0000256" key="4">
    <source>
        <dbReference type="RuleBase" id="RU003719"/>
    </source>
</evidence>
<sequence>MQAQAAAATLRVVALDDGYAAYDQEEALMAEAGARFELRPCRRDTAAAAQSVRGADIVLVRESPVPREVIAAMDRCRAIIRYGIGVDNIDMAAARERRIAVANVPDYGIDEVSSQAVALALAVVRRIQLHDAEVRSGRWSTGVLKPMYRLRGRTLGLVGYGRIARMTQEKLAGFGFGRILVNDPHAQLPPGTEAASVDEICREADLISLHAPMKPETRHLIDERRLALMRPTAILVNTARGGLVDIEALYRALASGRILGAGLDVFEHEPPDPKHPLFALDNVVVTNHIGWYSEEAMRELQLKTAQEAVRVLRGEPPSTG</sequence>
<dbReference type="InterPro" id="IPR006139">
    <property type="entry name" value="D-isomer_2_OHA_DH_cat_dom"/>
</dbReference>
<dbReference type="SUPFAM" id="SSF51735">
    <property type="entry name" value="NAD(P)-binding Rossmann-fold domains"/>
    <property type="match status" value="1"/>
</dbReference>
<dbReference type="CDD" id="cd05299">
    <property type="entry name" value="CtBP_dh"/>
    <property type="match status" value="1"/>
</dbReference>
<evidence type="ECO:0000256" key="3">
    <source>
        <dbReference type="ARBA" id="ARBA00023027"/>
    </source>
</evidence>
<comment type="caution">
    <text evidence="7">The sequence shown here is derived from an EMBL/GenBank/DDBJ whole genome shotgun (WGS) entry which is preliminary data.</text>
</comment>
<dbReference type="Pfam" id="PF00389">
    <property type="entry name" value="2-Hacid_dh"/>
    <property type="match status" value="1"/>
</dbReference>
<evidence type="ECO:0000313" key="7">
    <source>
        <dbReference type="EMBL" id="NNU45346.1"/>
    </source>
</evidence>
<feature type="domain" description="D-isomer specific 2-hydroxyacid dehydrogenase NAD-binding" evidence="6">
    <location>
        <begin position="117"/>
        <end position="290"/>
    </location>
</feature>
<dbReference type="Proteomes" id="UP000552954">
    <property type="component" value="Unassembled WGS sequence"/>
</dbReference>
<keyword evidence="8" id="KW-1185">Reference proteome</keyword>
<evidence type="ECO:0000256" key="2">
    <source>
        <dbReference type="ARBA" id="ARBA00023002"/>
    </source>
</evidence>
<protein>
    <submittedName>
        <fullName evidence="7">C-terminal binding protein</fullName>
    </submittedName>
</protein>